<gene>
    <name evidence="2" type="ORF">VP01_3017g4</name>
</gene>
<protein>
    <submittedName>
        <fullName evidence="2">Uncharacterized protein</fullName>
    </submittedName>
</protein>
<dbReference type="VEuPathDB" id="FungiDB:VP01_3017g4"/>
<dbReference type="Proteomes" id="UP000037035">
    <property type="component" value="Unassembled WGS sequence"/>
</dbReference>
<reference evidence="2 3" key="1">
    <citation type="submission" date="2015-08" db="EMBL/GenBank/DDBJ databases">
        <title>Next Generation Sequencing and Analysis of the Genome of Puccinia sorghi L Schw, the Causal Agent of Maize Common Rust.</title>
        <authorList>
            <person name="Rochi L."/>
            <person name="Burguener G."/>
            <person name="Darino M."/>
            <person name="Turjanski A."/>
            <person name="Kreff E."/>
            <person name="Dieguez M.J."/>
            <person name="Sacco F."/>
        </authorList>
    </citation>
    <scope>NUCLEOTIDE SEQUENCE [LARGE SCALE GENOMIC DNA]</scope>
    <source>
        <strain evidence="2 3">RO10H11247</strain>
    </source>
</reference>
<feature type="compositionally biased region" description="Low complexity" evidence="1">
    <location>
        <begin position="143"/>
        <end position="177"/>
    </location>
</feature>
<sequence length="272" mass="29375">MAERLTAHLPRRTAQLPCSSSNIHSPHRPENPSQERAPSCLANPAVTLEQNTALQHRASIATSSLSCAPPDQQGPTSLSNRSTLPLASETLLLPYKHCQAPASPQARFAENPCNSSSTRLSQSKSVLKFRSPSQLIVPTTQVSTSPGSCSSNSGGAIPKPASSSTAPTSLVVPSSSSERARTTSMISDHDSLSSNPYLYPHDAIHPSGEQNIYHHHLAELDQFQSRERAQSMSDFHTSEPWPQRQPDHQLYPMQQTIALSPHIFCGLCDGAT</sequence>
<feature type="compositionally biased region" description="Polar residues" evidence="1">
    <location>
        <begin position="182"/>
        <end position="196"/>
    </location>
</feature>
<dbReference type="AlphaFoldDB" id="A0A0L6V0A2"/>
<name>A0A0L6V0A2_9BASI</name>
<evidence type="ECO:0000313" key="3">
    <source>
        <dbReference type="Proteomes" id="UP000037035"/>
    </source>
</evidence>
<organism evidence="2 3">
    <name type="scientific">Puccinia sorghi</name>
    <dbReference type="NCBI Taxonomy" id="27349"/>
    <lineage>
        <taxon>Eukaryota</taxon>
        <taxon>Fungi</taxon>
        <taxon>Dikarya</taxon>
        <taxon>Basidiomycota</taxon>
        <taxon>Pucciniomycotina</taxon>
        <taxon>Pucciniomycetes</taxon>
        <taxon>Pucciniales</taxon>
        <taxon>Pucciniaceae</taxon>
        <taxon>Puccinia</taxon>
    </lineage>
</organism>
<feature type="region of interest" description="Disordered" evidence="1">
    <location>
        <begin position="106"/>
        <end position="205"/>
    </location>
</feature>
<accession>A0A0L6V0A2</accession>
<feature type="region of interest" description="Disordered" evidence="1">
    <location>
        <begin position="1"/>
        <end position="38"/>
    </location>
</feature>
<keyword evidence="3" id="KW-1185">Reference proteome</keyword>
<dbReference type="EMBL" id="LAVV01007966">
    <property type="protein sequence ID" value="KNZ54179.1"/>
    <property type="molecule type" value="Genomic_DNA"/>
</dbReference>
<proteinExistence type="predicted"/>
<feature type="compositionally biased region" description="Polar residues" evidence="1">
    <location>
        <begin position="112"/>
        <end position="142"/>
    </location>
</feature>
<evidence type="ECO:0000313" key="2">
    <source>
        <dbReference type="EMBL" id="KNZ54179.1"/>
    </source>
</evidence>
<evidence type="ECO:0000256" key="1">
    <source>
        <dbReference type="SAM" id="MobiDB-lite"/>
    </source>
</evidence>
<comment type="caution">
    <text evidence="2">The sequence shown here is derived from an EMBL/GenBank/DDBJ whole genome shotgun (WGS) entry which is preliminary data.</text>
</comment>